<reference evidence="1" key="2">
    <citation type="journal article" date="2015" name="Data Brief">
        <title>Shoot transcriptome of the giant reed, Arundo donax.</title>
        <authorList>
            <person name="Barrero R.A."/>
            <person name="Guerrero F.D."/>
            <person name="Moolhuijzen P."/>
            <person name="Goolsby J.A."/>
            <person name="Tidwell J."/>
            <person name="Bellgard S.E."/>
            <person name="Bellgard M.I."/>
        </authorList>
    </citation>
    <scope>NUCLEOTIDE SEQUENCE</scope>
    <source>
        <tissue evidence="1">Shoot tissue taken approximately 20 cm above the soil surface</tissue>
    </source>
</reference>
<proteinExistence type="predicted"/>
<evidence type="ECO:0000313" key="1">
    <source>
        <dbReference type="EMBL" id="JAD69349.1"/>
    </source>
</evidence>
<reference evidence="1" key="1">
    <citation type="submission" date="2014-09" db="EMBL/GenBank/DDBJ databases">
        <authorList>
            <person name="Magalhaes I.L.F."/>
            <person name="Oliveira U."/>
            <person name="Santos F.R."/>
            <person name="Vidigal T.H.D.A."/>
            <person name="Brescovit A.D."/>
            <person name="Santos A.J."/>
        </authorList>
    </citation>
    <scope>NUCLEOTIDE SEQUENCE</scope>
    <source>
        <tissue evidence="1">Shoot tissue taken approximately 20 cm above the soil surface</tissue>
    </source>
</reference>
<protein>
    <submittedName>
        <fullName evidence="1">Uncharacterized protein</fullName>
    </submittedName>
</protein>
<accession>A0A0A9BZ65</accession>
<dbReference type="EMBL" id="GBRH01228546">
    <property type="protein sequence ID" value="JAD69349.1"/>
    <property type="molecule type" value="Transcribed_RNA"/>
</dbReference>
<organism evidence="1">
    <name type="scientific">Arundo donax</name>
    <name type="common">Giant reed</name>
    <name type="synonym">Donax arundinaceus</name>
    <dbReference type="NCBI Taxonomy" id="35708"/>
    <lineage>
        <taxon>Eukaryota</taxon>
        <taxon>Viridiplantae</taxon>
        <taxon>Streptophyta</taxon>
        <taxon>Embryophyta</taxon>
        <taxon>Tracheophyta</taxon>
        <taxon>Spermatophyta</taxon>
        <taxon>Magnoliopsida</taxon>
        <taxon>Liliopsida</taxon>
        <taxon>Poales</taxon>
        <taxon>Poaceae</taxon>
        <taxon>PACMAD clade</taxon>
        <taxon>Arundinoideae</taxon>
        <taxon>Arundineae</taxon>
        <taxon>Arundo</taxon>
    </lineage>
</organism>
<name>A0A0A9BZ65_ARUDO</name>
<dbReference type="AlphaFoldDB" id="A0A0A9BZ65"/>
<sequence>MLQNQLFISKFWTSSCSTCISAHSIHGIIWGQQCCAWTDYHTISYYHLICT</sequence>